<feature type="domain" description="DUF6036" evidence="1">
    <location>
        <begin position="17"/>
        <end position="153"/>
    </location>
</feature>
<keyword evidence="3" id="KW-1185">Reference proteome</keyword>
<organism evidence="2 3">
    <name type="scientific">Pedobacter frigiditerrae</name>
    <dbReference type="NCBI Taxonomy" id="2530452"/>
    <lineage>
        <taxon>Bacteria</taxon>
        <taxon>Pseudomonadati</taxon>
        <taxon>Bacteroidota</taxon>
        <taxon>Sphingobacteriia</taxon>
        <taxon>Sphingobacteriales</taxon>
        <taxon>Sphingobacteriaceae</taxon>
        <taxon>Pedobacter</taxon>
    </lineage>
</organism>
<name>A0A4R0MUY7_9SPHI</name>
<reference evidence="2 3" key="1">
    <citation type="submission" date="2019-02" db="EMBL/GenBank/DDBJ databases">
        <title>Pedobacter sp. RP-1-13 sp. nov., isolated from Arctic soil.</title>
        <authorList>
            <person name="Dahal R.H."/>
        </authorList>
    </citation>
    <scope>NUCLEOTIDE SEQUENCE [LARGE SCALE GENOMIC DNA]</scope>
    <source>
        <strain evidence="2 3">RP-1-13</strain>
    </source>
</reference>
<sequence length="161" mass="18889">MDVFDDEILKLWRSLLNNKVNFIMIGGVATNLHGFHRTTDDIDIWIKDSLENRKNLRKAFNEYGLGDYKLLETMEFIPGWTDFHLDNSLRMDIMTSVKGLEEYGFDKSFKYASIATIYDLEIPFLHINQLIEAKRAANRPKDQIDIIELENIKKLREDTSQ</sequence>
<accession>A0A4R0MUY7</accession>
<dbReference type="EMBL" id="SJSK01000003">
    <property type="protein sequence ID" value="TCC90577.1"/>
    <property type="molecule type" value="Genomic_DNA"/>
</dbReference>
<dbReference type="RefSeq" id="WP_131553974.1">
    <property type="nucleotide sequence ID" value="NZ_SJSK01000003.1"/>
</dbReference>
<dbReference type="Pfam" id="PF19502">
    <property type="entry name" value="DUF6036"/>
    <property type="match status" value="1"/>
</dbReference>
<evidence type="ECO:0000259" key="1">
    <source>
        <dbReference type="Pfam" id="PF19502"/>
    </source>
</evidence>
<protein>
    <recommendedName>
        <fullName evidence="1">DUF6036 domain-containing protein</fullName>
    </recommendedName>
</protein>
<proteinExistence type="predicted"/>
<dbReference type="InterPro" id="IPR045792">
    <property type="entry name" value="DUF6036"/>
</dbReference>
<comment type="caution">
    <text evidence="2">The sequence shown here is derived from an EMBL/GenBank/DDBJ whole genome shotgun (WGS) entry which is preliminary data.</text>
</comment>
<dbReference type="AlphaFoldDB" id="A0A4R0MUY7"/>
<dbReference type="OrthoDB" id="121150at2"/>
<dbReference type="SUPFAM" id="SSF81301">
    <property type="entry name" value="Nucleotidyltransferase"/>
    <property type="match status" value="1"/>
</dbReference>
<dbReference type="InterPro" id="IPR043519">
    <property type="entry name" value="NT_sf"/>
</dbReference>
<dbReference type="Gene3D" id="3.30.460.40">
    <property type="match status" value="1"/>
</dbReference>
<gene>
    <name evidence="2" type="ORF">EZ428_15020</name>
</gene>
<evidence type="ECO:0000313" key="3">
    <source>
        <dbReference type="Proteomes" id="UP000292884"/>
    </source>
</evidence>
<dbReference type="Proteomes" id="UP000292884">
    <property type="component" value="Unassembled WGS sequence"/>
</dbReference>
<evidence type="ECO:0000313" key="2">
    <source>
        <dbReference type="EMBL" id="TCC90577.1"/>
    </source>
</evidence>